<gene>
    <name evidence="1" type="ORF">GCM10022402_07720</name>
</gene>
<comment type="caution">
    <text evidence="1">The sequence shown here is derived from an EMBL/GenBank/DDBJ whole genome shotgun (WGS) entry which is preliminary data.</text>
</comment>
<protein>
    <submittedName>
        <fullName evidence="1">Uncharacterized protein</fullName>
    </submittedName>
</protein>
<sequence length="95" mass="10183">MPSQLRVVLGEVVLDLGQNPPLVLSQSHCTLLGLRGASLSYGVCLRSAPSHLVLSRAGAKNSLLSRFPPRWRLREAGGCQPTLTWLPDPGGLSVR</sequence>
<dbReference type="Proteomes" id="UP001500908">
    <property type="component" value="Unassembled WGS sequence"/>
</dbReference>
<evidence type="ECO:0000313" key="1">
    <source>
        <dbReference type="EMBL" id="GAA3729461.1"/>
    </source>
</evidence>
<proteinExistence type="predicted"/>
<name>A0ABP7F3E8_9ACTN</name>
<evidence type="ECO:0000313" key="2">
    <source>
        <dbReference type="Proteomes" id="UP001500908"/>
    </source>
</evidence>
<reference evidence="2" key="1">
    <citation type="journal article" date="2019" name="Int. J. Syst. Evol. Microbiol.">
        <title>The Global Catalogue of Microorganisms (GCM) 10K type strain sequencing project: providing services to taxonomists for standard genome sequencing and annotation.</title>
        <authorList>
            <consortium name="The Broad Institute Genomics Platform"/>
            <consortium name="The Broad Institute Genome Sequencing Center for Infectious Disease"/>
            <person name="Wu L."/>
            <person name="Ma J."/>
        </authorList>
    </citation>
    <scope>NUCLEOTIDE SEQUENCE [LARGE SCALE GENOMIC DNA]</scope>
    <source>
        <strain evidence="2">JCM 17137</strain>
    </source>
</reference>
<accession>A0ABP7F3E8</accession>
<organism evidence="1 2">
    <name type="scientific">Salinactinospora qingdaonensis</name>
    <dbReference type="NCBI Taxonomy" id="702744"/>
    <lineage>
        <taxon>Bacteria</taxon>
        <taxon>Bacillati</taxon>
        <taxon>Actinomycetota</taxon>
        <taxon>Actinomycetes</taxon>
        <taxon>Streptosporangiales</taxon>
        <taxon>Nocardiopsidaceae</taxon>
        <taxon>Salinactinospora</taxon>
    </lineage>
</organism>
<dbReference type="EMBL" id="BAABDD010000002">
    <property type="protein sequence ID" value="GAA3729461.1"/>
    <property type="molecule type" value="Genomic_DNA"/>
</dbReference>
<keyword evidence="2" id="KW-1185">Reference proteome</keyword>